<evidence type="ECO:0000313" key="1">
    <source>
        <dbReference type="EMBL" id="MDV7266867.1"/>
    </source>
</evidence>
<name>A0AAE4V1W6_9NOCA</name>
<comment type="caution">
    <text evidence="1">The sequence shown here is derived from an EMBL/GenBank/DDBJ whole genome shotgun (WGS) entry which is preliminary data.</text>
</comment>
<proteinExistence type="predicted"/>
<reference evidence="1" key="1">
    <citation type="submission" date="2023-10" db="EMBL/GenBank/DDBJ databases">
        <title>Development of a sustainable strategy for remediation of hydrocarbon-contaminated territories based on the waste exchange concept.</title>
        <authorList>
            <person name="Krivoruchko A."/>
        </authorList>
    </citation>
    <scope>NUCLEOTIDE SEQUENCE</scope>
    <source>
        <strain evidence="1">IEGM 68</strain>
    </source>
</reference>
<gene>
    <name evidence="1" type="ORF">R4315_20255</name>
</gene>
<dbReference type="Proteomes" id="UP001185863">
    <property type="component" value="Unassembled WGS sequence"/>
</dbReference>
<dbReference type="EMBL" id="JAWLUP010000062">
    <property type="protein sequence ID" value="MDV7266867.1"/>
    <property type="molecule type" value="Genomic_DNA"/>
</dbReference>
<keyword evidence="1" id="KW-0547">Nucleotide-binding</keyword>
<protein>
    <submittedName>
        <fullName evidence="1">ABC transporter ATP-binding protein</fullName>
    </submittedName>
</protein>
<sequence>GIVPQMKATPGMPFRQAVARRQERVRHIMHTLPPSAQAAIQESLDETSGNGGDYDYAYSQEDTQVLPAYRGEGYENTTHGQG</sequence>
<organism evidence="1 2">
    <name type="scientific">Rhodococcus oxybenzonivorans</name>
    <dbReference type="NCBI Taxonomy" id="1990687"/>
    <lineage>
        <taxon>Bacteria</taxon>
        <taxon>Bacillati</taxon>
        <taxon>Actinomycetota</taxon>
        <taxon>Actinomycetes</taxon>
        <taxon>Mycobacteriales</taxon>
        <taxon>Nocardiaceae</taxon>
        <taxon>Rhodococcus</taxon>
    </lineage>
</organism>
<accession>A0AAE4V1W6</accession>
<feature type="non-terminal residue" evidence="1">
    <location>
        <position position="1"/>
    </location>
</feature>
<dbReference type="AlphaFoldDB" id="A0AAE4V1W6"/>
<keyword evidence="1" id="KW-0067">ATP-binding</keyword>
<dbReference type="GO" id="GO:0005524">
    <property type="term" value="F:ATP binding"/>
    <property type="evidence" value="ECO:0007669"/>
    <property type="project" value="UniProtKB-KW"/>
</dbReference>
<evidence type="ECO:0000313" key="2">
    <source>
        <dbReference type="Proteomes" id="UP001185863"/>
    </source>
</evidence>